<dbReference type="RefSeq" id="YP_009304025.1">
    <property type="nucleotide sequence ID" value="NC_031263.1"/>
</dbReference>
<keyword evidence="2" id="KW-1185">Reference proteome</keyword>
<dbReference type="Proteomes" id="UP000204422">
    <property type="component" value="Segment"/>
</dbReference>
<gene>
    <name evidence="1" type="primary">91</name>
    <name evidence="1" type="ORF">SEA_EVILGENIUS_91</name>
</gene>
<name>A0A143FQT6_9CAUD</name>
<proteinExistence type="predicted"/>
<protein>
    <submittedName>
        <fullName evidence="1">Uncharacterized protein</fullName>
    </submittedName>
</protein>
<accession>A0A143FQT6</accession>
<evidence type="ECO:0000313" key="2">
    <source>
        <dbReference type="Proteomes" id="UP000204422"/>
    </source>
</evidence>
<reference evidence="1 2" key="1">
    <citation type="submission" date="2016-03" db="EMBL/GenBank/DDBJ databases">
        <authorList>
            <person name="Harris K.B."/>
            <person name="Belisle Haley C.R."/>
            <person name="Gagne E.R."/>
            <person name="Whitaker E."/>
            <person name="Adams J.H."/>
            <person name="Arnold E.O."/>
            <person name="Cookson J.L."/>
            <person name="Gross O.S."/>
            <person name="Hart A.J."/>
            <person name="Martin B.A."/>
            <person name="Pflugradt E.A."/>
            <person name="Pham D.H."/>
            <person name="Theriault M.E."/>
            <person name="Valentino S.M."/>
            <person name="Molloy S.D."/>
            <person name="Hutchison K.W."/>
            <person name="Bowman C.A."/>
            <person name="Russell D.A."/>
            <person name="Pope W.H."/>
            <person name="Jacobs-Sera D."/>
            <person name="Hendrix R.W."/>
            <person name="Hatfull G.F."/>
        </authorList>
    </citation>
    <scope>NUCLEOTIDE SEQUENCE [LARGE SCALE GENOMIC DNA]</scope>
</reference>
<sequence length="82" mass="9504">MAQHQHIDIKGAGRYTFDVDIYAEVWLEHLHRSEINLRAIVAEESGADTLRDIPQELSRFELIGMLAEFETARRNLFEGKSF</sequence>
<dbReference type="EMBL" id="KU985093">
    <property type="protein sequence ID" value="AMW64168.1"/>
    <property type="molecule type" value="Genomic_DNA"/>
</dbReference>
<dbReference type="GeneID" id="29126227"/>
<evidence type="ECO:0000313" key="1">
    <source>
        <dbReference type="EMBL" id="AMW64168.1"/>
    </source>
</evidence>
<organism evidence="1 2">
    <name type="scientific">Mycobacterium phage EvilGenius</name>
    <dbReference type="NCBI Taxonomy" id="1821723"/>
    <lineage>
        <taxon>Viruses</taxon>
        <taxon>Duplodnaviria</taxon>
        <taxon>Heunggongvirae</taxon>
        <taxon>Uroviricota</taxon>
        <taxon>Caudoviricetes</taxon>
        <taxon>Turbidovirus</taxon>
        <taxon>Turbidovirus evilgenius</taxon>
    </lineage>
</organism>
<dbReference type="OrthoDB" id="20061at10239"/>
<dbReference type="KEGG" id="vg:29126227"/>